<dbReference type="HOGENOM" id="CLU_3023191_0_0_4"/>
<gene>
    <name evidence="1" type="ordered locus">BURPS1106A_3155</name>
</gene>
<dbReference type="KEGG" id="bpl:BURPS1106A_3155"/>
<reference evidence="1 2" key="1">
    <citation type="submission" date="2007-02" db="EMBL/GenBank/DDBJ databases">
        <authorList>
            <person name="DeShazer D."/>
            <person name="Woods D.E."/>
            <person name="Nierman W.C."/>
        </authorList>
    </citation>
    <scope>NUCLEOTIDE SEQUENCE [LARGE SCALE GENOMIC DNA]</scope>
    <source>
        <strain evidence="1 2">1106a</strain>
    </source>
</reference>
<protein>
    <submittedName>
        <fullName evidence="1">Uncharacterized protein</fullName>
    </submittedName>
</protein>
<organism evidence="1 2">
    <name type="scientific">Burkholderia pseudomallei (strain 1106a)</name>
    <dbReference type="NCBI Taxonomy" id="357348"/>
    <lineage>
        <taxon>Bacteria</taxon>
        <taxon>Pseudomonadati</taxon>
        <taxon>Pseudomonadota</taxon>
        <taxon>Betaproteobacteria</taxon>
        <taxon>Burkholderiales</taxon>
        <taxon>Burkholderiaceae</taxon>
        <taxon>Burkholderia</taxon>
        <taxon>pseudomallei group</taxon>
    </lineage>
</organism>
<evidence type="ECO:0000313" key="2">
    <source>
        <dbReference type="Proteomes" id="UP000006738"/>
    </source>
</evidence>
<accession>A3NYH3</accession>
<evidence type="ECO:0000313" key="1">
    <source>
        <dbReference type="EMBL" id="ABN91995.1"/>
    </source>
</evidence>
<proteinExistence type="predicted"/>
<sequence>MVGLGRKDDVCDDRPLGIGPLRVSNRLRPRCKNGARSFAQCSPGPRAIYVIHCFC</sequence>
<dbReference type="Proteomes" id="UP000006738">
    <property type="component" value="Chromosome I"/>
</dbReference>
<dbReference type="EMBL" id="CP000572">
    <property type="protein sequence ID" value="ABN91995.1"/>
    <property type="molecule type" value="Genomic_DNA"/>
</dbReference>
<dbReference type="AlphaFoldDB" id="A3NYH3"/>
<name>A3NYH3_BURP0</name>